<evidence type="ECO:0000256" key="1">
    <source>
        <dbReference type="SAM" id="MobiDB-lite"/>
    </source>
</evidence>
<feature type="signal peptide" evidence="2">
    <location>
        <begin position="1"/>
        <end position="19"/>
    </location>
</feature>
<feature type="region of interest" description="Disordered" evidence="1">
    <location>
        <begin position="53"/>
        <end position="74"/>
    </location>
</feature>
<dbReference type="InterPro" id="IPR017738">
    <property type="entry name" value="T6SS-assoc_VCA0118"/>
</dbReference>
<evidence type="ECO:0000256" key="2">
    <source>
        <dbReference type="SAM" id="SignalP"/>
    </source>
</evidence>
<feature type="chain" id="PRO_5018784415" evidence="2">
    <location>
        <begin position="20"/>
        <end position="208"/>
    </location>
</feature>
<evidence type="ECO:0000313" key="4">
    <source>
        <dbReference type="Proteomes" id="UP000270487"/>
    </source>
</evidence>
<sequence>MKKAISLVLFGSFASFSQAKVGIPEQLELCHKVTADAERLKCFDQIGKAKAEEKAEKTDSAEPESAGQWLVTSDKSPIDDSENVHVFLLAENQISSRFDRAITPSLSVTCREKKTELFIDWGTYLGLDTTQVLTRIDSQQAINRSWQISTDSKATFYSGQSIAYIKYLMKSKKMFVKITPYGENPVQATFALDGLSNAIQPLRKSCKW</sequence>
<dbReference type="AlphaFoldDB" id="A0A3S4WZ12"/>
<dbReference type="Pfam" id="PF11319">
    <property type="entry name" value="VasI"/>
    <property type="match status" value="1"/>
</dbReference>
<dbReference type="EMBL" id="LR134492">
    <property type="protein sequence ID" value="VEI68810.1"/>
    <property type="molecule type" value="Genomic_DNA"/>
</dbReference>
<proteinExistence type="predicted"/>
<gene>
    <name evidence="3" type="ORF">NCTC13193_02447</name>
</gene>
<evidence type="ECO:0000313" key="3">
    <source>
        <dbReference type="EMBL" id="VEI68810.1"/>
    </source>
</evidence>
<reference evidence="3 4" key="1">
    <citation type="submission" date="2018-12" db="EMBL/GenBank/DDBJ databases">
        <authorList>
            <consortium name="Pathogen Informatics"/>
        </authorList>
    </citation>
    <scope>NUCLEOTIDE SEQUENCE [LARGE SCALE GENOMIC DNA]</scope>
    <source>
        <strain evidence="3 4">NCTC13193</strain>
    </source>
</reference>
<protein>
    <submittedName>
        <fullName evidence="3">Type VI secretion-associated protein, VC_A0118 family</fullName>
    </submittedName>
</protein>
<dbReference type="Proteomes" id="UP000270487">
    <property type="component" value="Chromosome"/>
</dbReference>
<name>A0A3S4WZ12_SERFO</name>
<keyword evidence="2" id="KW-0732">Signal</keyword>
<accession>A0A3S4WZ12</accession>
<organism evidence="3 4">
    <name type="scientific">Serratia fonticola</name>
    <dbReference type="NCBI Taxonomy" id="47917"/>
    <lineage>
        <taxon>Bacteria</taxon>
        <taxon>Pseudomonadati</taxon>
        <taxon>Pseudomonadota</taxon>
        <taxon>Gammaproteobacteria</taxon>
        <taxon>Enterobacterales</taxon>
        <taxon>Yersiniaceae</taxon>
        <taxon>Serratia</taxon>
    </lineage>
</organism>